<dbReference type="Pfam" id="PF13620">
    <property type="entry name" value="CarboxypepD_reg"/>
    <property type="match status" value="1"/>
</dbReference>
<feature type="region of interest" description="Disordered" evidence="1">
    <location>
        <begin position="1010"/>
        <end position="1048"/>
    </location>
</feature>
<dbReference type="InterPro" id="IPR008969">
    <property type="entry name" value="CarboxyPept-like_regulatory"/>
</dbReference>
<evidence type="ECO:0000256" key="2">
    <source>
        <dbReference type="SAM" id="SignalP"/>
    </source>
</evidence>
<dbReference type="SUPFAM" id="SSF49299">
    <property type="entry name" value="PKD domain"/>
    <property type="match status" value="1"/>
</dbReference>
<dbReference type="EMBL" id="AZHX01000950">
    <property type="protein sequence ID" value="ETX05433.1"/>
    <property type="molecule type" value="Genomic_DNA"/>
</dbReference>
<keyword evidence="2" id="KW-0732">Signal</keyword>
<dbReference type="AlphaFoldDB" id="W4M5I1"/>
<dbReference type="Gene3D" id="2.60.40.10">
    <property type="entry name" value="Immunoglobulins"/>
    <property type="match status" value="3"/>
</dbReference>
<keyword evidence="5" id="KW-1185">Reference proteome</keyword>
<dbReference type="CDD" id="cd00146">
    <property type="entry name" value="PKD"/>
    <property type="match status" value="1"/>
</dbReference>
<reference evidence="4 5" key="1">
    <citation type="journal article" date="2014" name="Nature">
        <title>An environmental bacterial taxon with a large and distinct metabolic repertoire.</title>
        <authorList>
            <person name="Wilson M.C."/>
            <person name="Mori T."/>
            <person name="Ruckert C."/>
            <person name="Uria A.R."/>
            <person name="Helf M.J."/>
            <person name="Takada K."/>
            <person name="Gernert C."/>
            <person name="Steffens U.A."/>
            <person name="Heycke N."/>
            <person name="Schmitt S."/>
            <person name="Rinke C."/>
            <person name="Helfrich E.J."/>
            <person name="Brachmann A.O."/>
            <person name="Gurgui C."/>
            <person name="Wakimoto T."/>
            <person name="Kracht M."/>
            <person name="Crusemann M."/>
            <person name="Hentschel U."/>
            <person name="Abe I."/>
            <person name="Matsunaga S."/>
            <person name="Kalinowski J."/>
            <person name="Takeyama H."/>
            <person name="Piel J."/>
        </authorList>
    </citation>
    <scope>NUCLEOTIDE SEQUENCE [LARGE SCALE GENOMIC DNA]</scope>
    <source>
        <strain evidence="5">TSY2</strain>
    </source>
</reference>
<dbReference type="PROSITE" id="PS50093">
    <property type="entry name" value="PKD"/>
    <property type="match status" value="1"/>
</dbReference>
<comment type="caution">
    <text evidence="4">The sequence shown here is derived from an EMBL/GenBank/DDBJ whole genome shotgun (WGS) entry which is preliminary data.</text>
</comment>
<feature type="chain" id="PRO_5004844769" description="PKD domain-containing protein" evidence="2">
    <location>
        <begin position="28"/>
        <end position="1048"/>
    </location>
</feature>
<evidence type="ECO:0000313" key="4">
    <source>
        <dbReference type="EMBL" id="ETX05433.1"/>
    </source>
</evidence>
<dbReference type="Proteomes" id="UP000019140">
    <property type="component" value="Unassembled WGS sequence"/>
</dbReference>
<organism evidence="4 5">
    <name type="scientific">Candidatus Entotheonella gemina</name>
    <dbReference type="NCBI Taxonomy" id="1429439"/>
    <lineage>
        <taxon>Bacteria</taxon>
        <taxon>Pseudomonadati</taxon>
        <taxon>Nitrospinota/Tectimicrobiota group</taxon>
        <taxon>Candidatus Tectimicrobiota</taxon>
        <taxon>Candidatus Entotheonellia</taxon>
        <taxon>Candidatus Entotheonellales</taxon>
        <taxon>Candidatus Entotheonellaceae</taxon>
        <taxon>Candidatus Entotheonella</taxon>
    </lineage>
</organism>
<dbReference type="Gene3D" id="2.60.40.1120">
    <property type="entry name" value="Carboxypeptidase-like, regulatory domain"/>
    <property type="match status" value="1"/>
</dbReference>
<evidence type="ECO:0000259" key="3">
    <source>
        <dbReference type="PROSITE" id="PS50093"/>
    </source>
</evidence>
<gene>
    <name evidence="4" type="ORF">ETSY2_22905</name>
</gene>
<name>W4M5I1_9BACT</name>
<dbReference type="SUPFAM" id="SSF49464">
    <property type="entry name" value="Carboxypeptidase regulatory domain-like"/>
    <property type="match status" value="1"/>
</dbReference>
<dbReference type="SMART" id="SM00089">
    <property type="entry name" value="PKD"/>
    <property type="match status" value="1"/>
</dbReference>
<feature type="domain" description="PKD" evidence="3">
    <location>
        <begin position="823"/>
        <end position="855"/>
    </location>
</feature>
<evidence type="ECO:0000313" key="5">
    <source>
        <dbReference type="Proteomes" id="UP000019140"/>
    </source>
</evidence>
<dbReference type="HOGENOM" id="CLU_291300_0_0_7"/>
<accession>W4M5I1</accession>
<dbReference type="InterPro" id="IPR000601">
    <property type="entry name" value="PKD_dom"/>
</dbReference>
<dbReference type="Pfam" id="PF18911">
    <property type="entry name" value="PKD_4"/>
    <property type="match status" value="1"/>
</dbReference>
<feature type="signal peptide" evidence="2">
    <location>
        <begin position="1"/>
        <end position="27"/>
    </location>
</feature>
<dbReference type="PATRIC" id="fig|1429439.4.peg.3901"/>
<evidence type="ECO:0000256" key="1">
    <source>
        <dbReference type="SAM" id="MobiDB-lite"/>
    </source>
</evidence>
<proteinExistence type="predicted"/>
<dbReference type="InterPro" id="IPR035986">
    <property type="entry name" value="PKD_dom_sf"/>
</dbReference>
<dbReference type="InterPro" id="IPR022409">
    <property type="entry name" value="PKD/Chitinase_dom"/>
</dbReference>
<dbReference type="InterPro" id="IPR013783">
    <property type="entry name" value="Ig-like_fold"/>
</dbReference>
<dbReference type="Pfam" id="PF09136">
    <property type="entry name" value="Glucodextran_B"/>
    <property type="match status" value="1"/>
</dbReference>
<sequence length="1048" mass="110769">MSRPFPWTRSVTVLAALLMALTLTQCRDPSSQEQPAATQAPLPTNAFSITAPRHLSLIRDATVTVTGTLSHGDFKVEVNGTSALVTGTTFRAPDIAVPQGSSRLTVRAEHTGGQVLTQSITVIRDTTAPRVVIDSPAEGAVLTEAAVTITGRVLDAGPAAIDGDPIEVTVNGMAATVVQHTFEARHIALTPGANTLTVAARDQAGNRATATFTLSHQPPVPGTPRLLAISGQGQASAINTPLADPLIVAVIDAQEQPIPNHLVFFEVAANNGTLHQAGTQDVRRLMTRTDAQGQARVEWTLGSRAGQGLNRVIVRAQDISGPLRLSATGLPAAPAHLVVDDGNTQTGLVNQTLPKPVTVVVTDAGHNRLSQVPVVLTVASGGGAIDGQPSVTRHTDMMGRAVVHWTLGPQAGISNQHLTATIAGHFGRPARLIASAALPGDPQATAVSGVVLDNTNVPIEGVTVSLADTALHVQTDAQGQFHLQPAPIGHLHLHVDGSTAKRQGTWPSLDYEIDTLPGQTLTVGQPIYLLPLDVARGLRVDQHTGGTITLDEIPGFALHIAPGSATFADSRRQGVVSATVVHADKVPMVPNFGQQPALVLTLQPAGVHFDPPAALTLPNLDGLQPGEITELYSFDHDAGRFLAMGTGTVSADGTVIRSDAGVGVIKGGWHCAGNPSQVGDCCEGESACEDCDAPRSCTACERCQSDSCVVDESKQGRDCLDDGNVCTRYTCRGSACDVERLTQSMVEGQPCQECQNGELQPKENGSLCQDDACHLCHEGDCVPKKIVSVEALAQGQEALIASRETPVDFTVQVEDEHCTALKYAWDFGDGTSSTAQNPSHRYAEPGEYTATVQVTCDDTCDDSTATVSVTIPCDVQILTAGGRKVRVKRAEAASIQARLAPSSFEPHHVEWVFKRETREVSRKPTETRLETDVTMVDGDTAYQVEVEVYSDETTVACTATAEIEVEARQGPLWSLQLGSTLNITEDNDPNWSMGLPRCNHNTIVGQLRDRESDESALIVPSPKTFSDESWEDGYEVASVHDPGGPNDS</sequence>
<protein>
    <recommendedName>
        <fullName evidence="3">PKD domain-containing protein</fullName>
    </recommendedName>
</protein>